<name>A0ABR4CVR0_9HELO</name>
<evidence type="ECO:0000313" key="2">
    <source>
        <dbReference type="Proteomes" id="UP001595075"/>
    </source>
</evidence>
<organism evidence="1 2">
    <name type="scientific">Oculimacula yallundae</name>
    <dbReference type="NCBI Taxonomy" id="86028"/>
    <lineage>
        <taxon>Eukaryota</taxon>
        <taxon>Fungi</taxon>
        <taxon>Dikarya</taxon>
        <taxon>Ascomycota</taxon>
        <taxon>Pezizomycotina</taxon>
        <taxon>Leotiomycetes</taxon>
        <taxon>Helotiales</taxon>
        <taxon>Ploettnerulaceae</taxon>
        <taxon>Oculimacula</taxon>
    </lineage>
</organism>
<evidence type="ECO:0000313" key="1">
    <source>
        <dbReference type="EMBL" id="KAL2073858.1"/>
    </source>
</evidence>
<sequence length="204" mass="22287">MSLDIVLSSLPKTKELSQVLSTAMGNTALLNSSTSHNIAKNNAVQVCGPVAGKIEHTFNLSLHYHAGGKDSPWRPIAGLNSNARISAFEQDVPSGAVEAPGIRSNLHNSRNEVFTVIATIDPKVDGNWIASRIIKRLNYQHQEAETRRSGPAIKGVVFEKTRIYVDLNCGGFEAGRRCKHRFYVVNGCKAFDVLLGYEVTQVLV</sequence>
<proteinExistence type="predicted"/>
<gene>
    <name evidence="1" type="ORF">VTL71DRAFT_11184</name>
</gene>
<reference evidence="1 2" key="1">
    <citation type="journal article" date="2024" name="Commun. Biol.">
        <title>Comparative genomic analysis of thermophilic fungi reveals convergent evolutionary adaptations and gene losses.</title>
        <authorList>
            <person name="Steindorff A.S."/>
            <person name="Aguilar-Pontes M.V."/>
            <person name="Robinson A.J."/>
            <person name="Andreopoulos B."/>
            <person name="LaButti K."/>
            <person name="Kuo A."/>
            <person name="Mondo S."/>
            <person name="Riley R."/>
            <person name="Otillar R."/>
            <person name="Haridas S."/>
            <person name="Lipzen A."/>
            <person name="Grimwood J."/>
            <person name="Schmutz J."/>
            <person name="Clum A."/>
            <person name="Reid I.D."/>
            <person name="Moisan M.C."/>
            <person name="Butler G."/>
            <person name="Nguyen T.T.M."/>
            <person name="Dewar K."/>
            <person name="Conant G."/>
            <person name="Drula E."/>
            <person name="Henrissat B."/>
            <person name="Hansel C."/>
            <person name="Singer S."/>
            <person name="Hutchinson M.I."/>
            <person name="de Vries R.P."/>
            <person name="Natvig D.O."/>
            <person name="Powell A.J."/>
            <person name="Tsang A."/>
            <person name="Grigoriev I.V."/>
        </authorList>
    </citation>
    <scope>NUCLEOTIDE SEQUENCE [LARGE SCALE GENOMIC DNA]</scope>
    <source>
        <strain evidence="1 2">CBS 494.80</strain>
    </source>
</reference>
<comment type="caution">
    <text evidence="1">The sequence shown here is derived from an EMBL/GenBank/DDBJ whole genome shotgun (WGS) entry which is preliminary data.</text>
</comment>
<dbReference type="Proteomes" id="UP001595075">
    <property type="component" value="Unassembled WGS sequence"/>
</dbReference>
<protein>
    <submittedName>
        <fullName evidence="1">Uncharacterized protein</fullName>
    </submittedName>
</protein>
<dbReference type="EMBL" id="JAZHXI010000003">
    <property type="protein sequence ID" value="KAL2073858.1"/>
    <property type="molecule type" value="Genomic_DNA"/>
</dbReference>
<accession>A0ABR4CVR0</accession>
<keyword evidence="2" id="KW-1185">Reference proteome</keyword>